<name>A0A318L0B7_9NEIS</name>
<dbReference type="Gene3D" id="6.20.150.10">
    <property type="match status" value="1"/>
</dbReference>
<gene>
    <name evidence="3" type="ORF">DFR34_102196</name>
</gene>
<dbReference type="Pfam" id="PF18715">
    <property type="entry name" value="Phage_spike"/>
    <property type="match status" value="1"/>
</dbReference>
<sequence>MSQDTFTESAPTLKFGTVSAVDEAGMRVRVRLPDVGNLRTQWLPVLTRKSLRDKDYWLPDTGEHVAVLLDAQGEDGVVLGAIFSQADATPVADRDIWQRRFADGAELEYHRGEHVLTVRGGVERVVIEAGQEITLKAGQRITLDTPDAVCTGNLQVQGLLSYENGLAGRGGRAGAAAVIHGDVQVEGQIALEGNMQASGSIMDAGGNSNHHSHGN</sequence>
<evidence type="ECO:0000313" key="4">
    <source>
        <dbReference type="Proteomes" id="UP000247555"/>
    </source>
</evidence>
<dbReference type="NCBIfam" id="TIGR01644">
    <property type="entry name" value="phage_P2_V"/>
    <property type="match status" value="1"/>
</dbReference>
<dbReference type="OrthoDB" id="4931325at2"/>
<dbReference type="InterPro" id="IPR006531">
    <property type="entry name" value="Gp5/Vgr_OB"/>
</dbReference>
<dbReference type="InterPro" id="IPR037026">
    <property type="entry name" value="Vgr_OB-fold_dom_sf"/>
</dbReference>
<feature type="domain" description="Gp5/Type VI secretion system Vgr protein OB-fold" evidence="1">
    <location>
        <begin position="16"/>
        <end position="83"/>
    </location>
</feature>
<dbReference type="InterPro" id="IPR040629">
    <property type="entry name" value="Phage_spike"/>
</dbReference>
<evidence type="ECO:0000259" key="2">
    <source>
        <dbReference type="Pfam" id="PF18715"/>
    </source>
</evidence>
<dbReference type="Proteomes" id="UP000247555">
    <property type="component" value="Unassembled WGS sequence"/>
</dbReference>
<accession>A0A318L0B7</accession>
<keyword evidence="4" id="KW-1185">Reference proteome</keyword>
<comment type="caution">
    <text evidence="3">The sequence shown here is derived from an EMBL/GenBank/DDBJ whole genome shotgun (WGS) entry which is preliminary data.</text>
</comment>
<protein>
    <submittedName>
        <fullName evidence="3">Phage baseplate assembly protein V</fullName>
    </submittedName>
</protein>
<feature type="domain" description="Phage spike trimer" evidence="2">
    <location>
        <begin position="131"/>
        <end position="171"/>
    </location>
</feature>
<dbReference type="Gene3D" id="2.40.50.230">
    <property type="entry name" value="Gp5 N-terminal domain"/>
    <property type="match status" value="1"/>
</dbReference>
<dbReference type="InterPro" id="IPR013046">
    <property type="entry name" value="GpV/Gp45"/>
</dbReference>
<proteinExistence type="predicted"/>
<organism evidence="3 4">
    <name type="scientific">Rivihabitans pingtungensis</name>
    <dbReference type="NCBI Taxonomy" id="1054498"/>
    <lineage>
        <taxon>Bacteria</taxon>
        <taxon>Pseudomonadati</taxon>
        <taxon>Pseudomonadota</taxon>
        <taxon>Betaproteobacteria</taxon>
        <taxon>Neisseriales</taxon>
        <taxon>Aquaspirillaceae</taxon>
        <taxon>Rivihabitans</taxon>
    </lineage>
</organism>
<evidence type="ECO:0000313" key="3">
    <source>
        <dbReference type="EMBL" id="PXX81356.1"/>
    </source>
</evidence>
<reference evidence="3 4" key="1">
    <citation type="submission" date="2018-05" db="EMBL/GenBank/DDBJ databases">
        <title>Genomic Encyclopedia of Type Strains, Phase IV (KMG-IV): sequencing the most valuable type-strain genomes for metagenomic binning, comparative biology and taxonomic classification.</title>
        <authorList>
            <person name="Goeker M."/>
        </authorList>
    </citation>
    <scope>NUCLEOTIDE SEQUENCE [LARGE SCALE GENOMIC DNA]</scope>
    <source>
        <strain evidence="3 4">DSM 29661</strain>
    </source>
</reference>
<dbReference type="AlphaFoldDB" id="A0A318L0B7"/>
<dbReference type="EMBL" id="QJKI01000002">
    <property type="protein sequence ID" value="PXX81356.1"/>
    <property type="molecule type" value="Genomic_DNA"/>
</dbReference>
<dbReference type="Pfam" id="PF04717">
    <property type="entry name" value="Phage_base_V"/>
    <property type="match status" value="1"/>
</dbReference>
<evidence type="ECO:0000259" key="1">
    <source>
        <dbReference type="Pfam" id="PF04717"/>
    </source>
</evidence>
<dbReference type="RefSeq" id="WP_110389657.1">
    <property type="nucleotide sequence ID" value="NZ_QJKI01000002.1"/>
</dbReference>